<feature type="compositionally biased region" description="Basic and acidic residues" evidence="2">
    <location>
        <begin position="1"/>
        <end position="13"/>
    </location>
</feature>
<dbReference type="AlphaFoldDB" id="D1C4L2"/>
<feature type="region of interest" description="Disordered" evidence="2">
    <location>
        <begin position="1"/>
        <end position="60"/>
    </location>
</feature>
<keyword evidence="5" id="KW-1185">Reference proteome</keyword>
<dbReference type="eggNOG" id="ENOG503259P">
    <property type="taxonomic scope" value="Bacteria"/>
</dbReference>
<proteinExistence type="predicted"/>
<gene>
    <name evidence="4" type="ordered locus">Sthe_1745</name>
</gene>
<keyword evidence="3" id="KW-0472">Membrane</keyword>
<dbReference type="STRING" id="479434.Sthe_1745"/>
<dbReference type="EMBL" id="CP001823">
    <property type="protein sequence ID" value="ACZ39179.1"/>
    <property type="molecule type" value="Genomic_DNA"/>
</dbReference>
<dbReference type="Gene3D" id="1.20.5.1000">
    <property type="entry name" value="arf6 gtpase in complex with a specific effector, jip4"/>
    <property type="match status" value="1"/>
</dbReference>
<feature type="transmembrane region" description="Helical" evidence="3">
    <location>
        <begin position="96"/>
        <end position="117"/>
    </location>
</feature>
<keyword evidence="3" id="KW-0812">Transmembrane</keyword>
<dbReference type="HOGENOM" id="CLU_972888_0_0_0"/>
<keyword evidence="3" id="KW-1133">Transmembrane helix</keyword>
<dbReference type="Proteomes" id="UP000002027">
    <property type="component" value="Chromosome 1"/>
</dbReference>
<sequence length="286" mass="31535">MGDDAAKDAKCEPAHQAGVAGNDSTGNGADERIDLPVSPVDPANREDSIPEASSAETRSLRVVQTDARDSLGPEIVGYQAAAEPHESRGVRRLTPLLLGVTVLLILALVCGGIYAMVEIGRRDSLIAKHQATIDSLSAANLSFQEQVADLTNQRDQLSRERDELTRERDSLTARIADLERREAELNQDLAERDRLLRQAREESSRQQNRAEAAEAVGMTLAMILDVDEEIHQAFVDLLVTVAEMEEATRVRNSFAYQRANDRALVLMGRIDELFARREALIATLPW</sequence>
<name>D1C4L2_SPHTD</name>
<reference evidence="5" key="1">
    <citation type="submission" date="2009-11" db="EMBL/GenBank/DDBJ databases">
        <title>The complete chromosome 1 of Sphaerobacter thermophilus DSM 20745.</title>
        <authorList>
            <person name="Lucas S."/>
            <person name="Copeland A."/>
            <person name="Lapidus A."/>
            <person name="Glavina del Rio T."/>
            <person name="Dalin E."/>
            <person name="Tice H."/>
            <person name="Bruce D."/>
            <person name="Goodwin L."/>
            <person name="Pitluck S."/>
            <person name="Kyrpides N."/>
            <person name="Mavromatis K."/>
            <person name="Ivanova N."/>
            <person name="Mikhailova N."/>
            <person name="LaButti K.M."/>
            <person name="Clum A."/>
            <person name="Sun H.I."/>
            <person name="Brettin T."/>
            <person name="Detter J.C."/>
            <person name="Han C."/>
            <person name="Larimer F."/>
            <person name="Land M."/>
            <person name="Hauser L."/>
            <person name="Markowitz V."/>
            <person name="Cheng J.F."/>
            <person name="Hugenholtz P."/>
            <person name="Woyke T."/>
            <person name="Wu D."/>
            <person name="Steenblock K."/>
            <person name="Schneider S."/>
            <person name="Pukall R."/>
            <person name="Goeker M."/>
            <person name="Klenk H.P."/>
            <person name="Eisen J.A."/>
        </authorList>
    </citation>
    <scope>NUCLEOTIDE SEQUENCE [LARGE SCALE GENOMIC DNA]</scope>
    <source>
        <strain evidence="5">ATCC 49802 / DSM 20745 / S 6022</strain>
    </source>
</reference>
<organism evidence="4 5">
    <name type="scientific">Sphaerobacter thermophilus (strain ATCC 49802 / DSM 20745 / KCCM 41009 / NCIMB 13125 / S 6022)</name>
    <dbReference type="NCBI Taxonomy" id="479434"/>
    <lineage>
        <taxon>Bacteria</taxon>
        <taxon>Pseudomonadati</taxon>
        <taxon>Thermomicrobiota</taxon>
        <taxon>Thermomicrobia</taxon>
        <taxon>Sphaerobacterales</taxon>
        <taxon>Sphaerobacterineae</taxon>
        <taxon>Sphaerobacteraceae</taxon>
        <taxon>Sphaerobacter</taxon>
    </lineage>
</organism>
<dbReference type="RefSeq" id="WP_012872225.1">
    <property type="nucleotide sequence ID" value="NC_013523.1"/>
</dbReference>
<evidence type="ECO:0000313" key="4">
    <source>
        <dbReference type="EMBL" id="ACZ39179.1"/>
    </source>
</evidence>
<dbReference type="KEGG" id="sti:Sthe_1745"/>
<accession>D1C4L2</accession>
<reference evidence="4 5" key="2">
    <citation type="journal article" date="2010" name="Stand. Genomic Sci.">
        <title>Complete genome sequence of Desulfohalobium retbaense type strain (HR(100)).</title>
        <authorList>
            <person name="Spring S."/>
            <person name="Nolan M."/>
            <person name="Lapidus A."/>
            <person name="Glavina Del Rio T."/>
            <person name="Copeland A."/>
            <person name="Tice H."/>
            <person name="Cheng J.F."/>
            <person name="Lucas S."/>
            <person name="Land M."/>
            <person name="Chen F."/>
            <person name="Bruce D."/>
            <person name="Goodwin L."/>
            <person name="Pitluck S."/>
            <person name="Ivanova N."/>
            <person name="Mavromatis K."/>
            <person name="Mikhailova N."/>
            <person name="Pati A."/>
            <person name="Chen A."/>
            <person name="Palaniappan K."/>
            <person name="Hauser L."/>
            <person name="Chang Y.J."/>
            <person name="Jeffries C.D."/>
            <person name="Munk C."/>
            <person name="Kiss H."/>
            <person name="Chain P."/>
            <person name="Han C."/>
            <person name="Brettin T."/>
            <person name="Detter J.C."/>
            <person name="Schuler E."/>
            <person name="Goker M."/>
            <person name="Rohde M."/>
            <person name="Bristow J."/>
            <person name="Eisen J.A."/>
            <person name="Markowitz V."/>
            <person name="Hugenholtz P."/>
            <person name="Kyrpides N.C."/>
            <person name="Klenk H.P."/>
        </authorList>
    </citation>
    <scope>NUCLEOTIDE SEQUENCE [LARGE SCALE GENOMIC DNA]</scope>
    <source>
        <strain evidence="5">ATCC 49802 / DSM 20745 / S 6022</strain>
    </source>
</reference>
<dbReference type="InParanoid" id="D1C4L2"/>
<evidence type="ECO:0000256" key="2">
    <source>
        <dbReference type="SAM" id="MobiDB-lite"/>
    </source>
</evidence>
<feature type="coiled-coil region" evidence="1">
    <location>
        <begin position="133"/>
        <end position="216"/>
    </location>
</feature>
<evidence type="ECO:0000256" key="1">
    <source>
        <dbReference type="SAM" id="Coils"/>
    </source>
</evidence>
<evidence type="ECO:0000256" key="3">
    <source>
        <dbReference type="SAM" id="Phobius"/>
    </source>
</evidence>
<protein>
    <submittedName>
        <fullName evidence="4">Uncharacterized protein</fullName>
    </submittedName>
</protein>
<keyword evidence="1" id="KW-0175">Coiled coil</keyword>
<evidence type="ECO:0000313" key="5">
    <source>
        <dbReference type="Proteomes" id="UP000002027"/>
    </source>
</evidence>